<organism evidence="1 2">
    <name type="scientific">Protea cynaroides</name>
    <dbReference type="NCBI Taxonomy" id="273540"/>
    <lineage>
        <taxon>Eukaryota</taxon>
        <taxon>Viridiplantae</taxon>
        <taxon>Streptophyta</taxon>
        <taxon>Embryophyta</taxon>
        <taxon>Tracheophyta</taxon>
        <taxon>Spermatophyta</taxon>
        <taxon>Magnoliopsida</taxon>
        <taxon>Proteales</taxon>
        <taxon>Proteaceae</taxon>
        <taxon>Protea</taxon>
    </lineage>
</organism>
<keyword evidence="2" id="KW-1185">Reference proteome</keyword>
<name>A0A9Q0GRW4_9MAGN</name>
<reference evidence="1" key="1">
    <citation type="journal article" date="2023" name="Plant J.">
        <title>The genome of the king protea, Protea cynaroides.</title>
        <authorList>
            <person name="Chang J."/>
            <person name="Duong T.A."/>
            <person name="Schoeman C."/>
            <person name="Ma X."/>
            <person name="Roodt D."/>
            <person name="Barker N."/>
            <person name="Li Z."/>
            <person name="Van de Peer Y."/>
            <person name="Mizrachi E."/>
        </authorList>
    </citation>
    <scope>NUCLEOTIDE SEQUENCE</scope>
    <source>
        <tissue evidence="1">Young leaves</tissue>
    </source>
</reference>
<dbReference type="AlphaFoldDB" id="A0A9Q0GRW4"/>
<protein>
    <submittedName>
        <fullName evidence="1">Uncharacterized protein</fullName>
    </submittedName>
</protein>
<dbReference type="EMBL" id="JAMYWD010000012">
    <property type="protein sequence ID" value="KAJ4951533.1"/>
    <property type="molecule type" value="Genomic_DNA"/>
</dbReference>
<evidence type="ECO:0000313" key="1">
    <source>
        <dbReference type="EMBL" id="KAJ4951533.1"/>
    </source>
</evidence>
<sequence length="418" mass="48181">MYINSFLWPKLLKANRRGPWHLRVLFYHGSEEPNEELPLEWYHSAFSKLMKLSNALRNVDEVDGRLVHIDNDSTIWDDHVIHKMYTFKSLARAFLSSPAVHHAPKNVVVATSTTTGSIVKTCFSKANEREPLILNSLTKVCNYLNISAQQRKSVRLTICPQVTQHRIWTGALEEILMGLKSELESLNNRFLPKTSQMGEQIISSCLHLLADTAMSSDHDSVSWMRLTPTEKNKSESSHQWGDILEMFDDLMHCLRSERKILYHMSKLEVMKEGLFQIKDVLMDRDLGYREARHQESMVQKKLSKSLGHSSPCLFTLLQYYLYGRVRDSEVDFHGGVYQGGVKGTYCLCIGKVLTSDEEKVVWNGVKQLDRALGLFKFVWETAGMKEVLELQGHLWYVGAEDRTLTYRGNVFFLRAIRF</sequence>
<comment type="caution">
    <text evidence="1">The sequence shown here is derived from an EMBL/GenBank/DDBJ whole genome shotgun (WGS) entry which is preliminary data.</text>
</comment>
<dbReference type="OrthoDB" id="770241at2759"/>
<dbReference type="Proteomes" id="UP001141806">
    <property type="component" value="Unassembled WGS sequence"/>
</dbReference>
<dbReference type="PANTHER" id="PTHR37763:SF1">
    <property type="entry name" value="EXOSOME COMPLEX EXONUCLEASE"/>
    <property type="match status" value="1"/>
</dbReference>
<proteinExistence type="predicted"/>
<accession>A0A9Q0GRW4</accession>
<gene>
    <name evidence="1" type="ORF">NE237_028365</name>
</gene>
<evidence type="ECO:0000313" key="2">
    <source>
        <dbReference type="Proteomes" id="UP001141806"/>
    </source>
</evidence>
<dbReference type="PANTHER" id="PTHR37763">
    <property type="entry name" value="EXOSOME COMPLEX EXONUCLEASE"/>
    <property type="match status" value="1"/>
</dbReference>